<keyword evidence="2" id="KW-1133">Transmembrane helix</keyword>
<evidence type="ECO:0000256" key="1">
    <source>
        <dbReference type="SAM" id="MobiDB-lite"/>
    </source>
</evidence>
<name>A0ABV5R7L3_9ACTN</name>
<dbReference type="EMBL" id="JBHMCG010000075">
    <property type="protein sequence ID" value="MFB9573845.1"/>
    <property type="molecule type" value="Genomic_DNA"/>
</dbReference>
<dbReference type="Proteomes" id="UP001589710">
    <property type="component" value="Unassembled WGS sequence"/>
</dbReference>
<dbReference type="RefSeq" id="WP_345513358.1">
    <property type="nucleotide sequence ID" value="NZ_BAAAXD010000021.1"/>
</dbReference>
<evidence type="ECO:0000313" key="3">
    <source>
        <dbReference type="EMBL" id="MFB9573845.1"/>
    </source>
</evidence>
<organism evidence="3 4">
    <name type="scientific">Streptomyces yanii</name>
    <dbReference type="NCBI Taxonomy" id="78510"/>
    <lineage>
        <taxon>Bacteria</taxon>
        <taxon>Bacillati</taxon>
        <taxon>Actinomycetota</taxon>
        <taxon>Actinomycetes</taxon>
        <taxon>Kitasatosporales</taxon>
        <taxon>Streptomycetaceae</taxon>
        <taxon>Streptomyces</taxon>
    </lineage>
</organism>
<feature type="transmembrane region" description="Helical" evidence="2">
    <location>
        <begin position="50"/>
        <end position="68"/>
    </location>
</feature>
<keyword evidence="4" id="KW-1185">Reference proteome</keyword>
<feature type="compositionally biased region" description="Low complexity" evidence="1">
    <location>
        <begin position="148"/>
        <end position="157"/>
    </location>
</feature>
<proteinExistence type="predicted"/>
<keyword evidence="2" id="KW-0472">Membrane</keyword>
<keyword evidence="2" id="KW-0812">Transmembrane</keyword>
<feature type="region of interest" description="Disordered" evidence="1">
    <location>
        <begin position="107"/>
        <end position="164"/>
    </location>
</feature>
<feature type="transmembrane region" description="Helical" evidence="2">
    <location>
        <begin position="74"/>
        <end position="95"/>
    </location>
</feature>
<reference evidence="3 4" key="1">
    <citation type="submission" date="2024-09" db="EMBL/GenBank/DDBJ databases">
        <authorList>
            <person name="Sun Q."/>
            <person name="Mori K."/>
        </authorList>
    </citation>
    <scope>NUCLEOTIDE SEQUENCE [LARGE SCALE GENOMIC DNA]</scope>
    <source>
        <strain evidence="3 4">JCM 3331</strain>
    </source>
</reference>
<gene>
    <name evidence="3" type="ORF">ACFFTL_16380</name>
</gene>
<protein>
    <submittedName>
        <fullName evidence="3">Uncharacterized protein</fullName>
    </submittedName>
</protein>
<comment type="caution">
    <text evidence="3">The sequence shown here is derived from an EMBL/GenBank/DDBJ whole genome shotgun (WGS) entry which is preliminary data.</text>
</comment>
<evidence type="ECO:0000313" key="4">
    <source>
        <dbReference type="Proteomes" id="UP001589710"/>
    </source>
</evidence>
<evidence type="ECO:0000256" key="2">
    <source>
        <dbReference type="SAM" id="Phobius"/>
    </source>
</evidence>
<feature type="transmembrane region" description="Helical" evidence="2">
    <location>
        <begin position="6"/>
        <end position="22"/>
    </location>
</feature>
<accession>A0ABV5R7L3</accession>
<sequence>MFPFFGGPVTGVVIGVLIAVVRKPGPWLRRGIDTMNKPALQAGVASMSRLPGLVINVVFAGIVIGKALPPVKQIWNYAAPHVILGNMFSFGQFAGRFRNAVHLDRSSASSMSPDPAWVCRPRGPSGPVAADLNEATPRASRPGPPARPGARFGTPRGVSRRDGR</sequence>